<feature type="compositionally biased region" description="Pro residues" evidence="1">
    <location>
        <begin position="655"/>
        <end position="668"/>
    </location>
</feature>
<comment type="caution">
    <text evidence="2">The sequence shown here is derived from an EMBL/GenBank/DDBJ whole genome shotgun (WGS) entry which is preliminary data.</text>
</comment>
<dbReference type="EMBL" id="JAVRRD010000027">
    <property type="protein sequence ID" value="KAK5046973.1"/>
    <property type="molecule type" value="Genomic_DNA"/>
</dbReference>
<feature type="compositionally biased region" description="Basic and acidic residues" evidence="1">
    <location>
        <begin position="167"/>
        <end position="179"/>
    </location>
</feature>
<feature type="compositionally biased region" description="Basic and acidic residues" evidence="1">
    <location>
        <begin position="244"/>
        <end position="256"/>
    </location>
</feature>
<evidence type="ECO:0000313" key="3">
    <source>
        <dbReference type="Proteomes" id="UP001358417"/>
    </source>
</evidence>
<feature type="compositionally biased region" description="Basic and acidic residues" evidence="1">
    <location>
        <begin position="94"/>
        <end position="121"/>
    </location>
</feature>
<feature type="compositionally biased region" description="Basic and acidic residues" evidence="1">
    <location>
        <begin position="293"/>
        <end position="303"/>
    </location>
</feature>
<feature type="compositionally biased region" description="Low complexity" evidence="1">
    <location>
        <begin position="570"/>
        <end position="587"/>
    </location>
</feature>
<dbReference type="RefSeq" id="XP_064702540.1">
    <property type="nucleotide sequence ID" value="XM_064850471.1"/>
</dbReference>
<name>A0AAV9MZQ3_9EURO</name>
<feature type="compositionally biased region" description="Polar residues" evidence="1">
    <location>
        <begin position="500"/>
        <end position="520"/>
    </location>
</feature>
<feature type="compositionally biased region" description="Pro residues" evidence="1">
    <location>
        <begin position="683"/>
        <end position="704"/>
    </location>
</feature>
<feature type="compositionally biased region" description="Polar residues" evidence="1">
    <location>
        <begin position="326"/>
        <end position="335"/>
    </location>
</feature>
<protein>
    <submittedName>
        <fullName evidence="2">Uncharacterized protein</fullName>
    </submittedName>
</protein>
<dbReference type="AlphaFoldDB" id="A0AAV9MZQ3"/>
<feature type="compositionally biased region" description="Polar residues" evidence="1">
    <location>
        <begin position="346"/>
        <end position="357"/>
    </location>
</feature>
<gene>
    <name evidence="2" type="ORF">LTR84_006915</name>
</gene>
<evidence type="ECO:0000313" key="2">
    <source>
        <dbReference type="EMBL" id="KAK5046973.1"/>
    </source>
</evidence>
<feature type="compositionally biased region" description="Pro residues" evidence="1">
    <location>
        <begin position="607"/>
        <end position="616"/>
    </location>
</feature>
<feature type="compositionally biased region" description="Polar residues" evidence="1">
    <location>
        <begin position="551"/>
        <end position="560"/>
    </location>
</feature>
<feature type="compositionally biased region" description="Basic and acidic residues" evidence="1">
    <location>
        <begin position="67"/>
        <end position="77"/>
    </location>
</feature>
<reference evidence="2 3" key="1">
    <citation type="submission" date="2023-08" db="EMBL/GenBank/DDBJ databases">
        <title>Black Yeasts Isolated from many extreme environments.</title>
        <authorList>
            <person name="Coleine C."/>
            <person name="Stajich J.E."/>
            <person name="Selbmann L."/>
        </authorList>
    </citation>
    <scope>NUCLEOTIDE SEQUENCE [LARGE SCALE GENOMIC DNA]</scope>
    <source>
        <strain evidence="2 3">CCFEE 5792</strain>
    </source>
</reference>
<sequence>MSGIYSVEDLLKLRASPLICRPPNLPPMEEWMGAQEPTARRPATRPKPDDQGLSSETFQKRPTLLEGQRRTTTDPDRIVLGPPRRSFASSTARATDKKSDAPEEKSKSGDPADSQTRERRSTQTNGRHNRHESDDQSLDTRRDYDRKLRWGRDKNEQQELEDDQSLEESRPGFRRDTVSRAKMSQSWFRKDGGEPLEESRRDTDKAPDWRTRARERDWDRSLKPEADPEWMDSTEPEEPFQAHTQEDFQRWKERMKAGGAPQEQPEPVFSDSPVGITEEKTAQKMASPEPDDSMDKFFARYEQKTVTQKPASGKSGGTKTRFASLFSPSTEQSKPFENMAPAATERPTSAQMPSSSPMDADQAGFARILEMLQTRSNNPTPQTQEQVKPRTPLYARDVQPKVEGEPRPSSSSNPNLLSFLGNQNVGYPQEPPPSHERYTDSKSPADQHSHTRQQSSINKDEVLLNLLRQANLAPKPQPPPPHQHSDMRSAGMMYGGPDPNTRQESSRRQIPSQAQDQAMNQRRETGRSMFDEPPVPMYHNDPGSREHLSRRLTNGPQPSYNEDPLMALLRSQNQGQQRMMQQSQAQGVPPGLQRPPGLDQMPRQNPSWPPQQPQAPPQSQQQPPRQPPLPPGLANMPRGIPGAPYGQPQQITSPPNIPPPQAQRPPPQRKYTGESPSAAGLPNFPPGMVPPPGFINAGPPPGFPGAPGGVYSGRFQGEPPQAGRGAFMEMYGDMGGRGVGLRGGGGNGGMPQQYR</sequence>
<accession>A0AAV9MZQ3</accession>
<dbReference type="InterPro" id="IPR046784">
    <property type="entry name" value="Eap1"/>
</dbReference>
<feature type="compositionally biased region" description="Low complexity" evidence="1">
    <location>
        <begin position="408"/>
        <end position="418"/>
    </location>
</feature>
<keyword evidence="3" id="KW-1185">Reference proteome</keyword>
<dbReference type="Pfam" id="PF20566">
    <property type="entry name" value="Eap1"/>
    <property type="match status" value="1"/>
</dbReference>
<feature type="compositionally biased region" description="Polar residues" evidence="1">
    <location>
        <begin position="373"/>
        <end position="386"/>
    </location>
</feature>
<feature type="compositionally biased region" description="Basic and acidic residues" evidence="1">
    <location>
        <begin position="521"/>
        <end position="530"/>
    </location>
</feature>
<proteinExistence type="predicted"/>
<feature type="compositionally biased region" description="Basic and acidic residues" evidence="1">
    <location>
        <begin position="188"/>
        <end position="226"/>
    </location>
</feature>
<feature type="compositionally biased region" description="Basic and acidic residues" evidence="1">
    <location>
        <begin position="433"/>
        <end position="449"/>
    </location>
</feature>
<organism evidence="2 3">
    <name type="scientific">Exophiala bonariae</name>
    <dbReference type="NCBI Taxonomy" id="1690606"/>
    <lineage>
        <taxon>Eukaryota</taxon>
        <taxon>Fungi</taxon>
        <taxon>Dikarya</taxon>
        <taxon>Ascomycota</taxon>
        <taxon>Pezizomycotina</taxon>
        <taxon>Eurotiomycetes</taxon>
        <taxon>Chaetothyriomycetidae</taxon>
        <taxon>Chaetothyriales</taxon>
        <taxon>Herpotrichiellaceae</taxon>
        <taxon>Exophiala</taxon>
    </lineage>
</organism>
<feature type="region of interest" description="Disordered" evidence="1">
    <location>
        <begin position="18"/>
        <end position="725"/>
    </location>
</feature>
<dbReference type="GeneID" id="89975083"/>
<dbReference type="Proteomes" id="UP001358417">
    <property type="component" value="Unassembled WGS sequence"/>
</dbReference>
<feature type="compositionally biased region" description="Acidic residues" evidence="1">
    <location>
        <begin position="227"/>
        <end position="238"/>
    </location>
</feature>
<evidence type="ECO:0000256" key="1">
    <source>
        <dbReference type="SAM" id="MobiDB-lite"/>
    </source>
</evidence>
<feature type="compositionally biased region" description="Basic and acidic residues" evidence="1">
    <location>
        <begin position="131"/>
        <end position="157"/>
    </location>
</feature>